<keyword evidence="2" id="KW-1185">Reference proteome</keyword>
<dbReference type="EMBL" id="BIFT01000002">
    <property type="protein sequence ID" value="GCE31789.1"/>
    <property type="molecule type" value="Genomic_DNA"/>
</dbReference>
<gene>
    <name evidence="1" type="ORF">KDA_72730</name>
</gene>
<evidence type="ECO:0000313" key="1">
    <source>
        <dbReference type="EMBL" id="GCE31789.1"/>
    </source>
</evidence>
<dbReference type="RefSeq" id="WP_126631720.1">
    <property type="nucleotide sequence ID" value="NZ_BIFT01000002.1"/>
</dbReference>
<dbReference type="AlphaFoldDB" id="A0A402BKB7"/>
<sequence length="146" mass="16904">MSYFEDEFQDEGELGGERGFRGYMLQLTGGYSAFLPIDLHRIGRQLRMRRGDNEREFEVDITSDEPGPGRCASFIERADRYGLLTVDDETDDPRYPGWEPLPPELPDFVCFPEDRRTTRYRARAVVSRILKLSGHESSNRDRGFGF</sequence>
<evidence type="ECO:0000313" key="2">
    <source>
        <dbReference type="Proteomes" id="UP000287171"/>
    </source>
</evidence>
<organism evidence="1 2">
    <name type="scientific">Dictyobacter alpinus</name>
    <dbReference type="NCBI Taxonomy" id="2014873"/>
    <lineage>
        <taxon>Bacteria</taxon>
        <taxon>Bacillati</taxon>
        <taxon>Chloroflexota</taxon>
        <taxon>Ktedonobacteria</taxon>
        <taxon>Ktedonobacterales</taxon>
        <taxon>Dictyobacteraceae</taxon>
        <taxon>Dictyobacter</taxon>
    </lineage>
</organism>
<dbReference type="Proteomes" id="UP000287171">
    <property type="component" value="Unassembled WGS sequence"/>
</dbReference>
<protein>
    <submittedName>
        <fullName evidence="1">Uncharacterized protein</fullName>
    </submittedName>
</protein>
<accession>A0A402BKB7</accession>
<name>A0A402BKB7_9CHLR</name>
<proteinExistence type="predicted"/>
<reference evidence="2" key="1">
    <citation type="submission" date="2018-12" db="EMBL/GenBank/DDBJ databases">
        <title>Tengunoibacter tsumagoiensis gen. nov., sp. nov., Dictyobacter kobayashii sp. nov., D. alpinus sp. nov., and D. joshuensis sp. nov. and description of Dictyobacteraceae fam. nov. within the order Ktedonobacterales isolated from Tengu-no-mugimeshi.</title>
        <authorList>
            <person name="Wang C.M."/>
            <person name="Zheng Y."/>
            <person name="Sakai Y."/>
            <person name="Toyoda A."/>
            <person name="Minakuchi Y."/>
            <person name="Abe K."/>
            <person name="Yokota A."/>
            <person name="Yabe S."/>
        </authorList>
    </citation>
    <scope>NUCLEOTIDE SEQUENCE [LARGE SCALE GENOMIC DNA]</scope>
    <source>
        <strain evidence="2">Uno16</strain>
    </source>
</reference>
<comment type="caution">
    <text evidence="1">The sequence shown here is derived from an EMBL/GenBank/DDBJ whole genome shotgun (WGS) entry which is preliminary data.</text>
</comment>